<protein>
    <submittedName>
        <fullName evidence="1">Transposase</fullName>
    </submittedName>
</protein>
<accession>A0A158HM25</accession>
<gene>
    <name evidence="1" type="ORF">AWB64_04814</name>
</gene>
<organism evidence="1 2">
    <name type="scientific">Caballeronia sordidicola</name>
    <name type="common">Burkholderia sordidicola</name>
    <dbReference type="NCBI Taxonomy" id="196367"/>
    <lineage>
        <taxon>Bacteria</taxon>
        <taxon>Pseudomonadati</taxon>
        <taxon>Pseudomonadota</taxon>
        <taxon>Betaproteobacteria</taxon>
        <taxon>Burkholderiales</taxon>
        <taxon>Burkholderiaceae</taxon>
        <taxon>Caballeronia</taxon>
    </lineage>
</organism>
<dbReference type="AlphaFoldDB" id="A0A158HM25"/>
<sequence length="74" mass="8288">MRSAIYMATIVAMRYNPVVRACYQRLVKAGKPKKVAIVACMRKLLIIMNAMVKSRQPWDIQKAISVSAPSPAPR</sequence>
<name>A0A158HM25_CABSO</name>
<evidence type="ECO:0000313" key="1">
    <source>
        <dbReference type="EMBL" id="SAL45444.1"/>
    </source>
</evidence>
<proteinExistence type="predicted"/>
<dbReference type="InterPro" id="IPR047650">
    <property type="entry name" value="Transpos_IS110"/>
</dbReference>
<dbReference type="EMBL" id="FCOC02000018">
    <property type="protein sequence ID" value="SAL45444.1"/>
    <property type="molecule type" value="Genomic_DNA"/>
</dbReference>
<dbReference type="PANTHER" id="PTHR33055">
    <property type="entry name" value="TRANSPOSASE FOR INSERTION SEQUENCE ELEMENT IS1111A"/>
    <property type="match status" value="1"/>
</dbReference>
<evidence type="ECO:0000313" key="2">
    <source>
        <dbReference type="Proteomes" id="UP000054893"/>
    </source>
</evidence>
<dbReference type="Proteomes" id="UP000054893">
    <property type="component" value="Unassembled WGS sequence"/>
</dbReference>
<dbReference type="PANTHER" id="PTHR33055:SF13">
    <property type="entry name" value="TRANSPOSASE"/>
    <property type="match status" value="1"/>
</dbReference>
<reference evidence="1 2" key="1">
    <citation type="submission" date="2016-01" db="EMBL/GenBank/DDBJ databases">
        <authorList>
            <person name="Oliw E.H."/>
        </authorList>
    </citation>
    <scope>NUCLEOTIDE SEQUENCE [LARGE SCALE GENOMIC DNA]</scope>
    <source>
        <strain evidence="1">LMG 22029</strain>
    </source>
</reference>